<dbReference type="AlphaFoldDB" id="A0A0A1UDU4"/>
<gene>
    <name evidence="1" type="ORF">EIN_361720</name>
</gene>
<reference evidence="1 2" key="1">
    <citation type="submission" date="2012-10" db="EMBL/GenBank/DDBJ databases">
        <authorList>
            <person name="Zafar N."/>
            <person name="Inman J."/>
            <person name="Hall N."/>
            <person name="Lorenzi H."/>
            <person name="Caler E."/>
        </authorList>
    </citation>
    <scope>NUCLEOTIDE SEQUENCE [LARGE SCALE GENOMIC DNA]</scope>
    <source>
        <strain evidence="1 2">IP1</strain>
    </source>
</reference>
<dbReference type="Proteomes" id="UP000014680">
    <property type="component" value="Unassembled WGS sequence"/>
</dbReference>
<dbReference type="EMBL" id="KB206483">
    <property type="protein sequence ID" value="ELP90929.1"/>
    <property type="molecule type" value="Genomic_DNA"/>
</dbReference>
<sequence length="143" mass="17019">MFSIVLLFTVSLSQEYHYDLKLEDCPLEFRIDSLLYDQDEDSFRFFLTVISDDSFSTAKIEFGGDKYKDESFIKYDSYGTINFYKSFHQEHETVLKPGTYSLSVDVAKTYFPKDHHFVFRLYTIFGNTTNCYQFYQSDFKPYS</sequence>
<dbReference type="GeneID" id="14889869"/>
<name>A0A0A1UDU4_ENTIV</name>
<evidence type="ECO:0000313" key="1">
    <source>
        <dbReference type="EMBL" id="ELP90929.1"/>
    </source>
</evidence>
<dbReference type="VEuPathDB" id="AmoebaDB:EIN_361720"/>
<proteinExistence type="predicted"/>
<accession>A0A0A1UDU4</accession>
<dbReference type="RefSeq" id="XP_004257700.1">
    <property type="nucleotide sequence ID" value="XM_004257652.1"/>
</dbReference>
<protein>
    <submittedName>
        <fullName evidence="1">Uncharacterized protein</fullName>
    </submittedName>
</protein>
<dbReference type="KEGG" id="eiv:EIN_361720"/>
<organism evidence="1 2">
    <name type="scientific">Entamoeba invadens IP1</name>
    <dbReference type="NCBI Taxonomy" id="370355"/>
    <lineage>
        <taxon>Eukaryota</taxon>
        <taxon>Amoebozoa</taxon>
        <taxon>Evosea</taxon>
        <taxon>Archamoebae</taxon>
        <taxon>Mastigamoebida</taxon>
        <taxon>Entamoebidae</taxon>
        <taxon>Entamoeba</taxon>
    </lineage>
</organism>
<keyword evidence="2" id="KW-1185">Reference proteome</keyword>
<evidence type="ECO:0000313" key="2">
    <source>
        <dbReference type="Proteomes" id="UP000014680"/>
    </source>
</evidence>